<keyword evidence="4" id="KW-1185">Reference proteome</keyword>
<dbReference type="InterPro" id="IPR050259">
    <property type="entry name" value="SDR"/>
</dbReference>
<dbReference type="PROSITE" id="PS00061">
    <property type="entry name" value="ADH_SHORT"/>
    <property type="match status" value="1"/>
</dbReference>
<evidence type="ECO:0000313" key="3">
    <source>
        <dbReference type="EMBL" id="GAA3547869.1"/>
    </source>
</evidence>
<protein>
    <submittedName>
        <fullName evidence="3">3-oxoacyl-ACP reductase FabG</fullName>
    </submittedName>
</protein>
<dbReference type="Pfam" id="PF13561">
    <property type="entry name" value="adh_short_C2"/>
    <property type="match status" value="1"/>
</dbReference>
<dbReference type="SMART" id="SM00822">
    <property type="entry name" value="PKS_KR"/>
    <property type="match status" value="1"/>
</dbReference>
<organism evidence="3 4">
    <name type="scientific">Zobellella aerophila</name>
    <dbReference type="NCBI Taxonomy" id="870480"/>
    <lineage>
        <taxon>Bacteria</taxon>
        <taxon>Pseudomonadati</taxon>
        <taxon>Pseudomonadota</taxon>
        <taxon>Gammaproteobacteria</taxon>
        <taxon>Aeromonadales</taxon>
        <taxon>Aeromonadaceae</taxon>
        <taxon>Zobellella</taxon>
    </lineage>
</organism>
<dbReference type="NCBIfam" id="NF005559">
    <property type="entry name" value="PRK07231.1"/>
    <property type="match status" value="1"/>
</dbReference>
<evidence type="ECO:0000313" key="4">
    <source>
        <dbReference type="Proteomes" id="UP001500795"/>
    </source>
</evidence>
<evidence type="ECO:0000256" key="1">
    <source>
        <dbReference type="ARBA" id="ARBA00006484"/>
    </source>
</evidence>
<dbReference type="PANTHER" id="PTHR42879">
    <property type="entry name" value="3-OXOACYL-(ACYL-CARRIER-PROTEIN) REDUCTASE"/>
    <property type="match status" value="1"/>
</dbReference>
<evidence type="ECO:0000259" key="2">
    <source>
        <dbReference type="SMART" id="SM00822"/>
    </source>
</evidence>
<dbReference type="RefSeq" id="WP_344959529.1">
    <property type="nucleotide sequence ID" value="NZ_BAABCX010000005.1"/>
</dbReference>
<dbReference type="SUPFAM" id="SSF51735">
    <property type="entry name" value="NAD(P)-binding Rossmann-fold domains"/>
    <property type="match status" value="1"/>
</dbReference>
<feature type="domain" description="Ketoreductase" evidence="2">
    <location>
        <begin position="6"/>
        <end position="184"/>
    </location>
</feature>
<dbReference type="PANTHER" id="PTHR42879:SF2">
    <property type="entry name" value="3-OXOACYL-[ACYL-CARRIER-PROTEIN] REDUCTASE FABG"/>
    <property type="match status" value="1"/>
</dbReference>
<proteinExistence type="inferred from homology"/>
<reference evidence="4" key="1">
    <citation type="journal article" date="2019" name="Int. J. Syst. Evol. Microbiol.">
        <title>The Global Catalogue of Microorganisms (GCM) 10K type strain sequencing project: providing services to taxonomists for standard genome sequencing and annotation.</title>
        <authorList>
            <consortium name="The Broad Institute Genomics Platform"/>
            <consortium name="The Broad Institute Genome Sequencing Center for Infectious Disease"/>
            <person name="Wu L."/>
            <person name="Ma J."/>
        </authorList>
    </citation>
    <scope>NUCLEOTIDE SEQUENCE [LARGE SCALE GENOMIC DNA]</scope>
    <source>
        <strain evidence="4">JCM 17110</strain>
    </source>
</reference>
<name>A0ABP6W913_9GAMM</name>
<dbReference type="PRINTS" id="PR00080">
    <property type="entry name" value="SDRFAMILY"/>
</dbReference>
<sequence>MKLKGKVAIVTGANQGIGFGIARVLGREGATVVIADLNDDGGITAVNSLKNEGISATFFRCNVGNKKDIDDLFESVTSSHGKLDILVNNAGINRDAMLHKLSEDDWDKVIDVNLKGTFRCMQEAAIRMREQGSGRIINIASASWLGNVGQSNYAASKAGVVGLTKTACRELARKGVTVNAICPGFIDTAMTRGVPEKVWDVMISKIPAGFAGQPEDVGECVAFLASDAARYINGEVINVGGGMVL</sequence>
<dbReference type="InterPro" id="IPR036291">
    <property type="entry name" value="NAD(P)-bd_dom_sf"/>
</dbReference>
<comment type="caution">
    <text evidence="3">The sequence shown here is derived from an EMBL/GenBank/DDBJ whole genome shotgun (WGS) entry which is preliminary data.</text>
</comment>
<dbReference type="InterPro" id="IPR002347">
    <property type="entry name" value="SDR_fam"/>
</dbReference>
<dbReference type="InterPro" id="IPR057326">
    <property type="entry name" value="KR_dom"/>
</dbReference>
<dbReference type="Proteomes" id="UP001500795">
    <property type="component" value="Unassembled WGS sequence"/>
</dbReference>
<dbReference type="InterPro" id="IPR020904">
    <property type="entry name" value="Sc_DH/Rdtase_CS"/>
</dbReference>
<dbReference type="Gene3D" id="3.40.50.720">
    <property type="entry name" value="NAD(P)-binding Rossmann-like Domain"/>
    <property type="match status" value="1"/>
</dbReference>
<gene>
    <name evidence="3" type="primary">fabG_2</name>
    <name evidence="3" type="ORF">GCM10022394_30000</name>
</gene>
<accession>A0ABP6W913</accession>
<dbReference type="PRINTS" id="PR00081">
    <property type="entry name" value="GDHRDH"/>
</dbReference>
<dbReference type="NCBIfam" id="NF004198">
    <property type="entry name" value="PRK05653.1-3"/>
    <property type="match status" value="1"/>
</dbReference>
<dbReference type="NCBIfam" id="NF009466">
    <property type="entry name" value="PRK12826.1-2"/>
    <property type="match status" value="1"/>
</dbReference>
<comment type="similarity">
    <text evidence="1">Belongs to the short-chain dehydrogenases/reductases (SDR) family.</text>
</comment>
<dbReference type="EMBL" id="BAABCX010000005">
    <property type="protein sequence ID" value="GAA3547869.1"/>
    <property type="molecule type" value="Genomic_DNA"/>
</dbReference>